<name>A0ABV2Z2I7_9ACTN</name>
<dbReference type="EMBL" id="JBEZVI010000015">
    <property type="protein sequence ID" value="MEU3712215.1"/>
    <property type="molecule type" value="Genomic_DNA"/>
</dbReference>
<evidence type="ECO:0000313" key="1">
    <source>
        <dbReference type="EMBL" id="MEU3712215.1"/>
    </source>
</evidence>
<organism evidence="1 2">
    <name type="scientific">Streptomyces catenulae</name>
    <dbReference type="NCBI Taxonomy" id="66875"/>
    <lineage>
        <taxon>Bacteria</taxon>
        <taxon>Bacillati</taxon>
        <taxon>Actinomycetota</taxon>
        <taxon>Actinomycetes</taxon>
        <taxon>Kitasatosporales</taxon>
        <taxon>Streptomycetaceae</taxon>
        <taxon>Streptomyces</taxon>
    </lineage>
</organism>
<proteinExistence type="predicted"/>
<keyword evidence="2" id="KW-1185">Reference proteome</keyword>
<dbReference type="Proteomes" id="UP001550853">
    <property type="component" value="Unassembled WGS sequence"/>
</dbReference>
<accession>A0ABV2Z2I7</accession>
<protein>
    <submittedName>
        <fullName evidence="1">Uncharacterized protein</fullName>
    </submittedName>
</protein>
<evidence type="ECO:0000313" key="2">
    <source>
        <dbReference type="Proteomes" id="UP001550853"/>
    </source>
</evidence>
<gene>
    <name evidence="1" type="ORF">AB0E61_19250</name>
</gene>
<comment type="caution">
    <text evidence="1">The sequence shown here is derived from an EMBL/GenBank/DDBJ whole genome shotgun (WGS) entry which is preliminary data.</text>
</comment>
<reference evidence="1 2" key="1">
    <citation type="submission" date="2024-06" db="EMBL/GenBank/DDBJ databases">
        <title>The Natural Products Discovery Center: Release of the First 8490 Sequenced Strains for Exploring Actinobacteria Biosynthetic Diversity.</title>
        <authorList>
            <person name="Kalkreuter E."/>
            <person name="Kautsar S.A."/>
            <person name="Yang D."/>
            <person name="Bader C.D."/>
            <person name="Teijaro C.N."/>
            <person name="Fluegel L."/>
            <person name="Davis C.M."/>
            <person name="Simpson J.R."/>
            <person name="Lauterbach L."/>
            <person name="Steele A.D."/>
            <person name="Gui C."/>
            <person name="Meng S."/>
            <person name="Li G."/>
            <person name="Viehrig K."/>
            <person name="Ye F."/>
            <person name="Su P."/>
            <person name="Kiefer A.F."/>
            <person name="Nichols A."/>
            <person name="Cepeda A.J."/>
            <person name="Yan W."/>
            <person name="Fan B."/>
            <person name="Jiang Y."/>
            <person name="Adhikari A."/>
            <person name="Zheng C.-J."/>
            <person name="Schuster L."/>
            <person name="Cowan T.M."/>
            <person name="Smanski M.J."/>
            <person name="Chevrette M.G."/>
            <person name="De Carvalho L.P.S."/>
            <person name="Shen B."/>
        </authorList>
    </citation>
    <scope>NUCLEOTIDE SEQUENCE [LARGE SCALE GENOMIC DNA]</scope>
    <source>
        <strain evidence="1 2">NPDC033039</strain>
    </source>
</reference>
<sequence>MDTTSALHHVRIGARHEHADIEIDGAQVAPGAVEAYTVTQVAGSPAHIVLHVTEQQDAQWSGVARVAVAEAAGPGPEAAVFLDAIDPELLERAALARPDLGAEPHAVTRAMLAQLGEWARGL</sequence>
<dbReference type="RefSeq" id="WP_157848035.1">
    <property type="nucleotide sequence ID" value="NZ_JBEZVI010000015.1"/>
</dbReference>